<name>A0A1V2I8Y8_9ACTN</name>
<dbReference type="EMBL" id="MOMC01000046">
    <property type="protein sequence ID" value="ONH27289.1"/>
    <property type="molecule type" value="Genomic_DNA"/>
</dbReference>
<sequence length="93" mass="9557">MELGLAYTRPRTVPLPQGGAAPVGVPEGQQADRLNGDLTGGAVGYGDVVGLHLSQVDEADELLTNDPLALLIGMVLDQRVSEGWSGAGRFASA</sequence>
<proteinExistence type="predicted"/>
<dbReference type="RefSeq" id="WP_076819130.1">
    <property type="nucleotide sequence ID" value="NZ_MOMC01000046.1"/>
</dbReference>
<dbReference type="OrthoDB" id="3218427at2"/>
<dbReference type="Proteomes" id="UP000188929">
    <property type="component" value="Unassembled WGS sequence"/>
</dbReference>
<reference evidence="2" key="1">
    <citation type="submission" date="2016-10" db="EMBL/GenBank/DDBJ databases">
        <title>Frankia sp. NRRL B-16386 Genome sequencing.</title>
        <authorList>
            <person name="Ghodhbane-Gtari F."/>
            <person name="Swanson E."/>
            <person name="Gueddou A."/>
            <person name="Hezbri K."/>
            <person name="Ktari K."/>
            <person name="Nouioui I."/>
            <person name="Morris K."/>
            <person name="Simpson S."/>
            <person name="Abebe-Akele F."/>
            <person name="Thomas K."/>
            <person name="Gtari M."/>
            <person name="Tisa L.S."/>
        </authorList>
    </citation>
    <scope>NUCLEOTIDE SEQUENCE [LARGE SCALE GENOMIC DNA]</scope>
    <source>
        <strain evidence="2">NRRL B-16386</strain>
    </source>
</reference>
<evidence type="ECO:0000313" key="2">
    <source>
        <dbReference type="Proteomes" id="UP000188929"/>
    </source>
</evidence>
<organism evidence="1 2">
    <name type="scientific">Pseudofrankia asymbiotica</name>
    <dbReference type="NCBI Taxonomy" id="1834516"/>
    <lineage>
        <taxon>Bacteria</taxon>
        <taxon>Bacillati</taxon>
        <taxon>Actinomycetota</taxon>
        <taxon>Actinomycetes</taxon>
        <taxon>Frankiales</taxon>
        <taxon>Frankiaceae</taxon>
        <taxon>Pseudofrankia</taxon>
    </lineage>
</organism>
<gene>
    <name evidence="1" type="ORF">BL253_22265</name>
</gene>
<accession>A0A1V2I8Y8</accession>
<dbReference type="AlphaFoldDB" id="A0A1V2I8Y8"/>
<evidence type="ECO:0000313" key="1">
    <source>
        <dbReference type="EMBL" id="ONH27289.1"/>
    </source>
</evidence>
<keyword evidence="2" id="KW-1185">Reference proteome</keyword>
<comment type="caution">
    <text evidence="1">The sequence shown here is derived from an EMBL/GenBank/DDBJ whole genome shotgun (WGS) entry which is preliminary data.</text>
</comment>
<protein>
    <submittedName>
        <fullName evidence="1">Uncharacterized protein</fullName>
    </submittedName>
</protein>